<reference evidence="1 2" key="1">
    <citation type="submission" date="2015-09" db="EMBL/GenBank/DDBJ databases">
        <title>Genome sequence of the marine flavobacterium Croceitalea dokdonensis DOKDO 023 that contains proton- and sodium-pumping rhodopsins.</title>
        <authorList>
            <person name="Kwon S.-K."/>
            <person name="Lee H.K."/>
            <person name="Kwak M.-J."/>
            <person name="Kim J.F."/>
        </authorList>
    </citation>
    <scope>NUCLEOTIDE SEQUENCE [LARGE SCALE GENOMIC DNA]</scope>
    <source>
        <strain evidence="1 2">DOKDO 023</strain>
    </source>
</reference>
<gene>
    <name evidence="1" type="ORF">I595_2265</name>
</gene>
<dbReference type="AlphaFoldDB" id="A0A0P7ATK1"/>
<dbReference type="Pfam" id="PF13783">
    <property type="entry name" value="DUF4177"/>
    <property type="match status" value="1"/>
</dbReference>
<evidence type="ECO:0000313" key="1">
    <source>
        <dbReference type="EMBL" id="KPM31770.1"/>
    </source>
</evidence>
<evidence type="ECO:0008006" key="3">
    <source>
        <dbReference type="Google" id="ProtNLM"/>
    </source>
</evidence>
<evidence type="ECO:0000313" key="2">
    <source>
        <dbReference type="Proteomes" id="UP000050280"/>
    </source>
</evidence>
<name>A0A0P7ATK1_9FLAO</name>
<organism evidence="1 2">
    <name type="scientific">Croceitalea dokdonensis DOKDO 023</name>
    <dbReference type="NCBI Taxonomy" id="1300341"/>
    <lineage>
        <taxon>Bacteria</taxon>
        <taxon>Pseudomonadati</taxon>
        <taxon>Bacteroidota</taxon>
        <taxon>Flavobacteriia</taxon>
        <taxon>Flavobacteriales</taxon>
        <taxon>Flavobacteriaceae</taxon>
        <taxon>Croceitalea</taxon>
    </lineage>
</organism>
<dbReference type="InterPro" id="IPR025234">
    <property type="entry name" value="YjzH-like"/>
</dbReference>
<keyword evidence="2" id="KW-1185">Reference proteome</keyword>
<accession>A0A0P7ATK1</accession>
<sequence>MPNASLKNILEMKEYKVVSYALKFSGNNQHLEDILNQHAREGWVVKDVAEQTMRIIFERDKNR</sequence>
<comment type="caution">
    <text evidence="1">The sequence shown here is derived from an EMBL/GenBank/DDBJ whole genome shotgun (WGS) entry which is preliminary data.</text>
</comment>
<dbReference type="EMBL" id="LDJX01000004">
    <property type="protein sequence ID" value="KPM31770.1"/>
    <property type="molecule type" value="Genomic_DNA"/>
</dbReference>
<protein>
    <recommendedName>
        <fullName evidence="3">DUF4177 domain-containing protein</fullName>
    </recommendedName>
</protein>
<proteinExistence type="predicted"/>
<dbReference type="Proteomes" id="UP000050280">
    <property type="component" value="Unassembled WGS sequence"/>
</dbReference>